<evidence type="ECO:0000313" key="1">
    <source>
        <dbReference type="EMBL" id="OIK25516.1"/>
    </source>
</evidence>
<dbReference type="EMBL" id="LBDA02000052">
    <property type="protein sequence ID" value="OIK25516.1"/>
    <property type="molecule type" value="Genomic_DNA"/>
</dbReference>
<name>A0A1J4PZ02_9ACTN</name>
<comment type="caution">
    <text evidence="1">The sequence shown here is derived from an EMBL/GenBank/DDBJ whole genome shotgun (WGS) entry which is preliminary data.</text>
</comment>
<dbReference type="SUPFAM" id="SSF51126">
    <property type="entry name" value="Pectin lyase-like"/>
    <property type="match status" value="1"/>
</dbReference>
<sequence>MRYTTLSGIAALATIVVNGVGAVPAVAGGSGIPVACDTTALTTAIATAPTGSTLVLARHCTYHLTSAYAGQDGLPPVDRQLTIEGQDATIVRDGATAAAFRIFHVTATGDLRLDCVTVRGGNAVDDGGGILVDSSGKLQLNKVTLDNNHANNNGGGVNVKPGATAYITRSEFTFNNAGNTGGGLQSDGTVTTDGVEFDRNLARSFGGAIDHDAGDSVHRNTTLKNNATGTEGGAIDIDGGTVQFIDSKIINNTTTGSDGGGIWNGASLTLTRTEVSGNVAGDANGAGGGIWNTGTLVLRDSSVERNSANGGGSSQGGGIYSAGGAVTLDHSRVNYNASTTAPGGVYTGTQFTVNQSEIRHNIPTNCDGSPVIVTGCVG</sequence>
<proteinExistence type="predicted"/>
<dbReference type="OrthoDB" id="3523774at2"/>
<evidence type="ECO:0008006" key="3">
    <source>
        <dbReference type="Google" id="ProtNLM"/>
    </source>
</evidence>
<dbReference type="AlphaFoldDB" id="A0A1J4PZ02"/>
<dbReference type="InterPro" id="IPR011050">
    <property type="entry name" value="Pectin_lyase_fold/virulence"/>
</dbReference>
<evidence type="ECO:0000313" key="2">
    <source>
        <dbReference type="Proteomes" id="UP000034838"/>
    </source>
</evidence>
<dbReference type="Proteomes" id="UP000034838">
    <property type="component" value="Unassembled WGS sequence"/>
</dbReference>
<dbReference type="PANTHER" id="PTHR11319">
    <property type="entry name" value="G PROTEIN-COUPLED RECEPTOR-RELATED"/>
    <property type="match status" value="1"/>
</dbReference>
<dbReference type="PANTHER" id="PTHR11319:SF35">
    <property type="entry name" value="OUTER MEMBRANE PROTEIN PMPC-RELATED"/>
    <property type="match status" value="1"/>
</dbReference>
<accession>A0A1J4PZ02</accession>
<organism evidence="1 2">
    <name type="scientific">Streptomyces malaysiense</name>
    <dbReference type="NCBI Taxonomy" id="1428626"/>
    <lineage>
        <taxon>Bacteria</taxon>
        <taxon>Bacillati</taxon>
        <taxon>Actinomycetota</taxon>
        <taxon>Actinomycetes</taxon>
        <taxon>Kitasatosporales</taxon>
        <taxon>Streptomycetaceae</taxon>
        <taxon>Streptomyces</taxon>
    </lineage>
</organism>
<protein>
    <recommendedName>
        <fullName evidence="3">Right handed beta helix domain-containing protein</fullName>
    </recommendedName>
</protein>
<gene>
    <name evidence="1" type="ORF">VT52_021930</name>
</gene>
<reference evidence="1" key="1">
    <citation type="submission" date="2016-10" db="EMBL/GenBank/DDBJ databases">
        <title>Genome sequence of Streptomyces malaysiense MUSC 136.</title>
        <authorList>
            <person name="Lee L.-H."/>
            <person name="Ser H.-L."/>
        </authorList>
    </citation>
    <scope>NUCLEOTIDE SEQUENCE [LARGE SCALE GENOMIC DNA]</scope>
    <source>
        <strain evidence="1">MUSC 136</strain>
    </source>
</reference>
<dbReference type="InterPro" id="IPR012332">
    <property type="entry name" value="Autotransporter_pectin_lyase_C"/>
</dbReference>
<dbReference type="InterPro" id="IPR006626">
    <property type="entry name" value="PbH1"/>
</dbReference>
<dbReference type="SMART" id="SM00710">
    <property type="entry name" value="PbH1"/>
    <property type="match status" value="5"/>
</dbReference>
<dbReference type="Gene3D" id="2.160.20.20">
    <property type="match status" value="1"/>
</dbReference>
<keyword evidence="2" id="KW-1185">Reference proteome</keyword>
<dbReference type="RefSeq" id="WP_071387609.1">
    <property type="nucleotide sequence ID" value="NZ_LBDA02000052.1"/>
</dbReference>